<dbReference type="OrthoDB" id="9802323at2"/>
<name>A0A2T6B8K8_9RHOB</name>
<protein>
    <submittedName>
        <fullName evidence="1">Uncharacterized protein</fullName>
    </submittedName>
</protein>
<accession>A0A2T6B8K8</accession>
<sequence>MSDVSGKDLIEMGFAPAPWFGEALREITERRLSLSQAARIAQGYVDRIAAAEAARAARERPLHATPPDWRLNITSESEARFGLANVVDEIRPHGAIMAGDWEADAPWRRKRGSE</sequence>
<gene>
    <name evidence="1" type="ORF">C8N34_102173</name>
</gene>
<organism evidence="1 2">
    <name type="scientific">Gemmobacter caeni</name>
    <dbReference type="NCBI Taxonomy" id="589035"/>
    <lineage>
        <taxon>Bacteria</taxon>
        <taxon>Pseudomonadati</taxon>
        <taxon>Pseudomonadota</taxon>
        <taxon>Alphaproteobacteria</taxon>
        <taxon>Rhodobacterales</taxon>
        <taxon>Paracoccaceae</taxon>
        <taxon>Gemmobacter</taxon>
    </lineage>
</organism>
<keyword evidence="2" id="KW-1185">Reference proteome</keyword>
<dbReference type="RefSeq" id="WP_145693579.1">
    <property type="nucleotide sequence ID" value="NZ_QBKP01000002.1"/>
</dbReference>
<dbReference type="EMBL" id="QBKP01000002">
    <property type="protein sequence ID" value="PTX52394.1"/>
    <property type="molecule type" value="Genomic_DNA"/>
</dbReference>
<dbReference type="Proteomes" id="UP000244224">
    <property type="component" value="Unassembled WGS sequence"/>
</dbReference>
<evidence type="ECO:0000313" key="1">
    <source>
        <dbReference type="EMBL" id="PTX52394.1"/>
    </source>
</evidence>
<reference evidence="1 2" key="1">
    <citation type="submission" date="2018-04" db="EMBL/GenBank/DDBJ databases">
        <title>Genomic Encyclopedia of Archaeal and Bacterial Type Strains, Phase II (KMG-II): from individual species to whole genera.</title>
        <authorList>
            <person name="Goeker M."/>
        </authorList>
    </citation>
    <scope>NUCLEOTIDE SEQUENCE [LARGE SCALE GENOMIC DNA]</scope>
    <source>
        <strain evidence="1 2">DSM 21823</strain>
    </source>
</reference>
<comment type="caution">
    <text evidence="1">The sequence shown here is derived from an EMBL/GenBank/DDBJ whole genome shotgun (WGS) entry which is preliminary data.</text>
</comment>
<dbReference type="AlphaFoldDB" id="A0A2T6B8K8"/>
<evidence type="ECO:0000313" key="2">
    <source>
        <dbReference type="Proteomes" id="UP000244224"/>
    </source>
</evidence>
<proteinExistence type="predicted"/>